<dbReference type="InterPro" id="IPR048469">
    <property type="entry name" value="YchJ-like_M"/>
</dbReference>
<comment type="caution">
    <text evidence="2">The sequence shown here is derived from an EMBL/GenBank/DDBJ whole genome shotgun (WGS) entry which is preliminary data.</text>
</comment>
<dbReference type="InterPro" id="IPR032710">
    <property type="entry name" value="NTF2-like_dom_sf"/>
</dbReference>
<feature type="domain" description="YchJ-like middle NTF2-like" evidence="1">
    <location>
        <begin position="38"/>
        <end position="129"/>
    </location>
</feature>
<dbReference type="Gene3D" id="3.10.450.50">
    <property type="match status" value="1"/>
</dbReference>
<evidence type="ECO:0000259" key="1">
    <source>
        <dbReference type="Pfam" id="PF17775"/>
    </source>
</evidence>
<reference evidence="2 3" key="1">
    <citation type="submission" date="2018-04" db="EMBL/GenBank/DDBJ databases">
        <authorList>
            <person name="Go L.Y."/>
            <person name="Mitchell J.A."/>
        </authorList>
    </citation>
    <scope>NUCLEOTIDE SEQUENCE [LARGE SCALE GENOMIC DNA]</scope>
    <source>
        <strain evidence="2 3">TPD7010</strain>
    </source>
</reference>
<dbReference type="RefSeq" id="WP_116536523.1">
    <property type="nucleotide sequence ID" value="NZ_JAQDQE010000001.1"/>
</dbReference>
<proteinExistence type="predicted"/>
<sequence length="132" mass="14251">MSFGSASSRPSASAACPCGGPTFGSCCGPILDGAPAPSAERLMRSRYTAFAVGDAAHLARSWHPRTRPDEITVDDGTRWTGLDIVEAQEQGDAAVVAFRARWRHGVDVGELRERSRFARRAGRWVYVDGDVD</sequence>
<dbReference type="Pfam" id="PF17775">
    <property type="entry name" value="YchJ_M-like"/>
    <property type="match status" value="1"/>
</dbReference>
<dbReference type="EMBL" id="QDFT01000004">
    <property type="protein sequence ID" value="PVE78871.1"/>
    <property type="molecule type" value="Genomic_DNA"/>
</dbReference>
<evidence type="ECO:0000313" key="3">
    <source>
        <dbReference type="Proteomes" id="UP000244649"/>
    </source>
</evidence>
<gene>
    <name evidence="2" type="ORF">DC432_02325</name>
</gene>
<name>A0A2T7WY98_MICTE</name>
<dbReference type="Proteomes" id="UP000244649">
    <property type="component" value="Unassembled WGS sequence"/>
</dbReference>
<organism evidence="2 3">
    <name type="scientific">Microbacterium testaceum</name>
    <name type="common">Aureobacterium testaceum</name>
    <name type="synonym">Brevibacterium testaceum</name>
    <dbReference type="NCBI Taxonomy" id="2033"/>
    <lineage>
        <taxon>Bacteria</taxon>
        <taxon>Bacillati</taxon>
        <taxon>Actinomycetota</taxon>
        <taxon>Actinomycetes</taxon>
        <taxon>Micrococcales</taxon>
        <taxon>Microbacteriaceae</taxon>
        <taxon>Microbacterium</taxon>
    </lineage>
</organism>
<protein>
    <recommendedName>
        <fullName evidence="1">YchJ-like middle NTF2-like domain-containing protein</fullName>
    </recommendedName>
</protein>
<accession>A0A2T7WY98</accession>
<dbReference type="AlphaFoldDB" id="A0A2T7WY98"/>
<dbReference type="SUPFAM" id="SSF54427">
    <property type="entry name" value="NTF2-like"/>
    <property type="match status" value="1"/>
</dbReference>
<evidence type="ECO:0000313" key="2">
    <source>
        <dbReference type="EMBL" id="PVE78871.1"/>
    </source>
</evidence>